<dbReference type="InterPro" id="IPR008928">
    <property type="entry name" value="6-hairpin_glycosidase_sf"/>
</dbReference>
<accession>A0A6B1G981</accession>
<dbReference type="InterPro" id="IPR035396">
    <property type="entry name" value="Bac_rhamnosid6H"/>
</dbReference>
<protein>
    <recommendedName>
        <fullName evidence="2">alpha-L-rhamnosidase</fullName>
        <ecNumber evidence="2">3.2.1.40</ecNumber>
    </recommendedName>
</protein>
<dbReference type="EC" id="3.2.1.40" evidence="2"/>
<dbReference type="GO" id="GO:0005975">
    <property type="term" value="P:carbohydrate metabolic process"/>
    <property type="evidence" value="ECO:0007669"/>
    <property type="project" value="InterPro"/>
</dbReference>
<comment type="caution">
    <text evidence="6">The sequence shown here is derived from an EMBL/GenBank/DDBJ whole genome shotgun (WGS) entry which is preliminary data.</text>
</comment>
<gene>
    <name evidence="6" type="ORF">F4148_13230</name>
</gene>
<evidence type="ECO:0000256" key="2">
    <source>
        <dbReference type="ARBA" id="ARBA00012652"/>
    </source>
</evidence>
<dbReference type="SUPFAM" id="SSF48208">
    <property type="entry name" value="Six-hairpin glycosidases"/>
    <property type="match status" value="1"/>
</dbReference>
<evidence type="ECO:0000256" key="3">
    <source>
        <dbReference type="ARBA" id="ARBA00022801"/>
    </source>
</evidence>
<name>A0A6B1G981_9CHLR</name>
<dbReference type="Gene3D" id="2.60.420.10">
    <property type="entry name" value="Maltose phosphorylase, domain 3"/>
    <property type="match status" value="1"/>
</dbReference>
<evidence type="ECO:0000259" key="5">
    <source>
        <dbReference type="Pfam" id="PF17390"/>
    </source>
</evidence>
<dbReference type="InterPro" id="IPR012341">
    <property type="entry name" value="6hp_glycosidase-like_sf"/>
</dbReference>
<dbReference type="Pfam" id="PF17389">
    <property type="entry name" value="Bac_rhamnosid6H"/>
    <property type="match status" value="1"/>
</dbReference>
<dbReference type="EMBL" id="VYDA01000476">
    <property type="protein sequence ID" value="MYH62664.1"/>
    <property type="molecule type" value="Genomic_DNA"/>
</dbReference>
<evidence type="ECO:0000313" key="6">
    <source>
        <dbReference type="EMBL" id="MYH62664.1"/>
    </source>
</evidence>
<comment type="catalytic activity">
    <reaction evidence="1">
        <text>Hydrolysis of terminal non-reducing alpha-L-rhamnose residues in alpha-L-rhamnosides.</text>
        <dbReference type="EC" id="3.2.1.40"/>
    </reaction>
</comment>
<dbReference type="InterPro" id="IPR016007">
    <property type="entry name" value="Alpha_rhamnosid"/>
</dbReference>
<dbReference type="PANTHER" id="PTHR33307:SF6">
    <property type="entry name" value="ALPHA-RHAMNOSIDASE (EUROFUNG)-RELATED"/>
    <property type="match status" value="1"/>
</dbReference>
<evidence type="ECO:0000259" key="4">
    <source>
        <dbReference type="Pfam" id="PF17389"/>
    </source>
</evidence>
<feature type="domain" description="Alpha-L-rhamnosidase C-terminal" evidence="5">
    <location>
        <begin position="116"/>
        <end position="184"/>
    </location>
</feature>
<keyword evidence="3" id="KW-0378">Hydrolase</keyword>
<reference evidence="6" key="1">
    <citation type="submission" date="2019-09" db="EMBL/GenBank/DDBJ databases">
        <title>Characterisation of the sponge microbiome using genome-centric metagenomics.</title>
        <authorList>
            <person name="Engelberts J.P."/>
            <person name="Robbins S.J."/>
            <person name="De Goeij J.M."/>
            <person name="Aranda M."/>
            <person name="Bell S.C."/>
            <person name="Webster N.S."/>
        </authorList>
    </citation>
    <scope>NUCLEOTIDE SEQUENCE</scope>
    <source>
        <strain evidence="6">SB0675_bin_29</strain>
    </source>
</reference>
<organism evidence="6">
    <name type="scientific">Caldilineaceae bacterium SB0675_bin_29</name>
    <dbReference type="NCBI Taxonomy" id="2605266"/>
    <lineage>
        <taxon>Bacteria</taxon>
        <taxon>Bacillati</taxon>
        <taxon>Chloroflexota</taxon>
        <taxon>Caldilineae</taxon>
        <taxon>Caldilineales</taxon>
        <taxon>Caldilineaceae</taxon>
    </lineage>
</organism>
<dbReference type="Gene3D" id="1.50.10.10">
    <property type="match status" value="1"/>
</dbReference>
<proteinExistence type="predicted"/>
<dbReference type="GO" id="GO:0030596">
    <property type="term" value="F:alpha-L-rhamnosidase activity"/>
    <property type="evidence" value="ECO:0007669"/>
    <property type="project" value="UniProtKB-EC"/>
</dbReference>
<sequence length="229" mass="24893">MPPASEAGVVHDIVHNIVDTWGGHHHTGNTGVTCLIDALTPHGQGEVLYDLVATPTYPGWGYMVEQGATTIWESWSLQSTVGAAESMIMWASIDEFFYNDLAGIKGPDYHGPGFMTPGFREIHIEPHPLGDLKHAGAAITTVRGQVSSHWRRTDHSFSLDVTIPINSTARISLPTIGLSNVSVSENGNTIWQNNAYLPGREGIKSARTRPDYIDVEIGSGTYHFELTGT</sequence>
<dbReference type="Pfam" id="PF17390">
    <property type="entry name" value="Bac_rhamnosid_C"/>
    <property type="match status" value="1"/>
</dbReference>
<feature type="domain" description="Alpha-L-rhamnosidase six-hairpin glycosidase" evidence="4">
    <location>
        <begin position="2"/>
        <end position="100"/>
    </location>
</feature>
<evidence type="ECO:0000256" key="1">
    <source>
        <dbReference type="ARBA" id="ARBA00001445"/>
    </source>
</evidence>
<dbReference type="InterPro" id="IPR035398">
    <property type="entry name" value="Bac_rhamnosid_C"/>
</dbReference>
<dbReference type="PANTHER" id="PTHR33307">
    <property type="entry name" value="ALPHA-RHAMNOSIDASE (EUROFUNG)"/>
    <property type="match status" value="1"/>
</dbReference>
<dbReference type="AlphaFoldDB" id="A0A6B1G981"/>